<sequence>MRQAEGVSYIGSVLKSYYIMTENNKVLFWSIDSLKLSIYVINASKSYGIQANASNQSLDTSVTVYYGNTDGGIGTGDIVSYCIKILSIYDNDYPIISISLLQFDFCTGRSIKQLPLTSHKSLGQNPEPQFTTTSGVSFPLIYILPSNEVNDVFIMNNFGNLGYRSPSIVLKTLNTLLTCQLQAFVLKLNIHIGPLLAKYAALRGPKVQLFTSFVLLLKQFDSETGILGSQV</sequence>
<reference evidence="1 2" key="1">
    <citation type="submission" date="2019-03" db="EMBL/GenBank/DDBJ databases">
        <title>Single cell metagenomics reveals metabolic interactions within the superorganism composed of flagellate Streblomastix strix and complex community of Bacteroidetes bacteria on its surface.</title>
        <authorList>
            <person name="Treitli S.C."/>
            <person name="Kolisko M."/>
            <person name="Husnik F."/>
            <person name="Keeling P."/>
            <person name="Hampl V."/>
        </authorList>
    </citation>
    <scope>NUCLEOTIDE SEQUENCE [LARGE SCALE GENOMIC DNA]</scope>
    <source>
        <strain evidence="1">ST1C</strain>
    </source>
</reference>
<accession>A0A5J4VWR0</accession>
<comment type="caution">
    <text evidence="1">The sequence shown here is derived from an EMBL/GenBank/DDBJ whole genome shotgun (WGS) entry which is preliminary data.</text>
</comment>
<evidence type="ECO:0000313" key="1">
    <source>
        <dbReference type="EMBL" id="KAA6386988.1"/>
    </source>
</evidence>
<proteinExistence type="predicted"/>
<evidence type="ECO:0000313" key="2">
    <source>
        <dbReference type="Proteomes" id="UP000324800"/>
    </source>
</evidence>
<dbReference type="AlphaFoldDB" id="A0A5J4VWR0"/>
<dbReference type="Proteomes" id="UP000324800">
    <property type="component" value="Unassembled WGS sequence"/>
</dbReference>
<name>A0A5J4VWR0_9EUKA</name>
<gene>
    <name evidence="1" type="ORF">EZS28_017487</name>
</gene>
<dbReference type="EMBL" id="SNRW01004565">
    <property type="protein sequence ID" value="KAA6386988.1"/>
    <property type="molecule type" value="Genomic_DNA"/>
</dbReference>
<protein>
    <submittedName>
        <fullName evidence="1">Uncharacterized protein</fullName>
    </submittedName>
</protein>
<organism evidence="1 2">
    <name type="scientific">Streblomastix strix</name>
    <dbReference type="NCBI Taxonomy" id="222440"/>
    <lineage>
        <taxon>Eukaryota</taxon>
        <taxon>Metamonada</taxon>
        <taxon>Preaxostyla</taxon>
        <taxon>Oxymonadida</taxon>
        <taxon>Streblomastigidae</taxon>
        <taxon>Streblomastix</taxon>
    </lineage>
</organism>